<feature type="compositionally biased region" description="Basic and acidic residues" evidence="1">
    <location>
        <begin position="509"/>
        <end position="520"/>
    </location>
</feature>
<proteinExistence type="predicted"/>
<organism evidence="2 3">
    <name type="scientific">Leptolyngbya iicbica LK</name>
    <dbReference type="NCBI Taxonomy" id="2294035"/>
    <lineage>
        <taxon>Bacteria</taxon>
        <taxon>Bacillati</taxon>
        <taxon>Cyanobacteriota</taxon>
        <taxon>Cyanophyceae</taxon>
        <taxon>Leptolyngbyales</taxon>
        <taxon>Leptolyngbyaceae</taxon>
        <taxon>Leptolyngbya group</taxon>
        <taxon>Leptolyngbya</taxon>
        <taxon>Leptolyngbya iicbica</taxon>
    </lineage>
</organism>
<evidence type="ECO:0000313" key="2">
    <source>
        <dbReference type="EMBL" id="RZM79529.1"/>
    </source>
</evidence>
<dbReference type="Proteomes" id="UP000292459">
    <property type="component" value="Unassembled WGS sequence"/>
</dbReference>
<keyword evidence="3" id="KW-1185">Reference proteome</keyword>
<dbReference type="AlphaFoldDB" id="A0A4Q7EAK9"/>
<name>A0A4Q7EAK9_9CYAN</name>
<reference evidence="2 3" key="1">
    <citation type="submission" date="2018-11" db="EMBL/GenBank/DDBJ databases">
        <title>Whole genome sequencing of an environmental sample.</title>
        <authorList>
            <person name="Sarangi A.N."/>
            <person name="Singh D."/>
            <person name="Tripathy S."/>
        </authorList>
    </citation>
    <scope>NUCLEOTIDE SEQUENCE [LARGE SCALE GENOMIC DNA]</scope>
    <source>
        <strain evidence="2 3">Lakshadweep</strain>
    </source>
</reference>
<accession>A0A4Q7EAK9</accession>
<comment type="caution">
    <text evidence="2">The sequence shown here is derived from an EMBL/GenBank/DDBJ whole genome shotgun (WGS) entry which is preliminary data.</text>
</comment>
<evidence type="ECO:0000313" key="3">
    <source>
        <dbReference type="Proteomes" id="UP000292459"/>
    </source>
</evidence>
<protein>
    <submittedName>
        <fullName evidence="2">Uncharacterized protein</fullName>
    </submittedName>
</protein>
<evidence type="ECO:0000256" key="1">
    <source>
        <dbReference type="SAM" id="MobiDB-lite"/>
    </source>
</evidence>
<feature type="region of interest" description="Disordered" evidence="1">
    <location>
        <begin position="490"/>
        <end position="521"/>
    </location>
</feature>
<dbReference type="EMBL" id="QVFV01000002">
    <property type="protein sequence ID" value="RZM79529.1"/>
    <property type="molecule type" value="Genomic_DNA"/>
</dbReference>
<dbReference type="RefSeq" id="WP_039727621.1">
    <property type="nucleotide sequence ID" value="NZ_QVFV01000002.1"/>
</dbReference>
<sequence>MSNSVVVTLTGDASQLNRVLGDVNGKVNSLGSSVGATGGMVGKLLGGLSTVAIGGALAGVTALGAGVAGLASMLPEAASQTNSILASAGAVADGLGVSFDEAREITRGLTGDIARMASELPGATSLYTDLSNQISDTLAKASGGNLETFKDQLKDITDSAGVLSVRAGIDGSEAGSTIDRLLNGGLTISGLRQLRLGEQNPRLVSLLEEALDGSELADLQLEDRVSLLNDVLNDAIPDEALDQMRGSAASALEGIRTSLLDPNVGLFGWLRGLARFEGKNAYELLGVATGKILDLGQSAGDLLNRLGFSGVDPMETVGSFLMTVGRWADSARGFLDNAGLGSLDINPEGLATGLASWVSQMIDNLGVWLASLDWTEAGTRLGGAIVRAMEIFRTFVANLDYTSLLGTAAQAVLGLAKGIYAAMMTITGETVSYLRDSGARGASALGSAITEGFQWIVNKIKEMVQSAIAAIPSPVGVIGAVTGAIGERLTGNNNTGGLGTPDETTPLPRSRDLGPRRETVRSNQPVTVQNVFQVDGQTLYEGATQHTIGAIEDLFSDVQNGQLGLGPA</sequence>
<dbReference type="OrthoDB" id="474723at2"/>
<gene>
    <name evidence="2" type="ORF">DYY88_12475</name>
</gene>